<dbReference type="GO" id="GO:0005634">
    <property type="term" value="C:nucleus"/>
    <property type="evidence" value="ECO:0007669"/>
    <property type="project" value="UniProtKB-SubCell"/>
</dbReference>
<keyword evidence="11" id="KW-1185">Reference proteome</keyword>
<dbReference type="GO" id="GO:0005737">
    <property type="term" value="C:cytoplasm"/>
    <property type="evidence" value="ECO:0007669"/>
    <property type="project" value="UniProtKB-SubCell"/>
</dbReference>
<dbReference type="OMA" id="NLLLTWH"/>
<keyword evidence="5" id="KW-0489">Methyltransferase</keyword>
<dbReference type="GO" id="GO:0018064">
    <property type="term" value="F:protein-L-histidine N-tele-methyltransferase activity"/>
    <property type="evidence" value="ECO:0007669"/>
    <property type="project" value="UniProtKB-EC"/>
</dbReference>
<dbReference type="InterPro" id="IPR019410">
    <property type="entry name" value="Methyltransf_16"/>
</dbReference>
<keyword evidence="4" id="KW-0963">Cytoplasm</keyword>
<dbReference type="Gene3D" id="3.40.50.150">
    <property type="entry name" value="Vaccinia Virus protein VP39"/>
    <property type="match status" value="1"/>
</dbReference>
<comment type="subcellular location">
    <subcellularLocation>
        <location evidence="2">Cytoplasm</location>
    </subcellularLocation>
    <subcellularLocation>
        <location evidence="1">Nucleus</location>
    </subcellularLocation>
</comment>
<dbReference type="Proteomes" id="UP000030755">
    <property type="component" value="Unassembled WGS sequence"/>
</dbReference>
<dbReference type="STRING" id="988480.A0A075AZT0"/>
<proteinExistence type="inferred from homology"/>
<evidence type="ECO:0000256" key="1">
    <source>
        <dbReference type="ARBA" id="ARBA00004123"/>
    </source>
</evidence>
<reference evidence="10 11" key="1">
    <citation type="journal article" date="2013" name="Curr. Biol.">
        <title>Shared signatures of parasitism and phylogenomics unite Cryptomycota and microsporidia.</title>
        <authorList>
            <person name="James T.Y."/>
            <person name="Pelin A."/>
            <person name="Bonen L."/>
            <person name="Ahrendt S."/>
            <person name="Sain D."/>
            <person name="Corradi N."/>
            <person name="Stajich J.E."/>
        </authorList>
    </citation>
    <scope>NUCLEOTIDE SEQUENCE [LARGE SCALE GENOMIC DNA]</scope>
    <source>
        <strain evidence="10 11">CSF55</strain>
    </source>
</reference>
<evidence type="ECO:0000256" key="9">
    <source>
        <dbReference type="ARBA" id="ARBA00038126"/>
    </source>
</evidence>
<sequence length="272" mass="31105">MPFIKVEKAPLHVEIENITFGEEILLWKRTLSDVEVDIAKNEENFADKGVVQSICDKKDLIPGVYEGGLKVWEASLDLVQYLADLDIATCEGKTCIEIGCGAGLPGIYLSKYRNCTVDFQDFNEQVLKSVTIPNILLNNNIIDTQSLEFRINLDDYEKINNNRFIPGDWDDLSHNEEIKEHYDLLITSETIYDLNKYDSLLRLFHHALAENGILIVAAKRYYFGLGGSTNIFKNYVSKIMNGYKFEILDARIFEAGVPREIILFKKVRHDAK</sequence>
<keyword evidence="6" id="KW-0808">Transferase</keyword>
<dbReference type="Pfam" id="PF10294">
    <property type="entry name" value="Methyltransf_16"/>
    <property type="match status" value="1"/>
</dbReference>
<keyword evidence="8" id="KW-0539">Nucleus</keyword>
<evidence type="ECO:0000256" key="2">
    <source>
        <dbReference type="ARBA" id="ARBA00004496"/>
    </source>
</evidence>
<dbReference type="HOGENOM" id="CLU_038704_0_0_1"/>
<dbReference type="EMBL" id="KE560735">
    <property type="protein sequence ID" value="EPZ35846.1"/>
    <property type="molecule type" value="Genomic_DNA"/>
</dbReference>
<gene>
    <name evidence="10" type="ORF">O9G_003564</name>
</gene>
<accession>A0A075AZT0</accession>
<dbReference type="EC" id="2.1.1.85" evidence="3"/>
<evidence type="ECO:0000256" key="8">
    <source>
        <dbReference type="ARBA" id="ARBA00023242"/>
    </source>
</evidence>
<evidence type="ECO:0000256" key="6">
    <source>
        <dbReference type="ARBA" id="ARBA00022679"/>
    </source>
</evidence>
<dbReference type="InterPro" id="IPR029063">
    <property type="entry name" value="SAM-dependent_MTases_sf"/>
</dbReference>
<comment type="similarity">
    <text evidence="9">Belongs to the methyltransferase superfamily. METTL18 family.</text>
</comment>
<evidence type="ECO:0000313" key="10">
    <source>
        <dbReference type="EMBL" id="EPZ35846.1"/>
    </source>
</evidence>
<keyword evidence="7" id="KW-0949">S-adenosyl-L-methionine</keyword>
<evidence type="ECO:0000256" key="3">
    <source>
        <dbReference type="ARBA" id="ARBA00012533"/>
    </source>
</evidence>
<evidence type="ECO:0000256" key="4">
    <source>
        <dbReference type="ARBA" id="ARBA00022490"/>
    </source>
</evidence>
<dbReference type="AlphaFoldDB" id="A0A075AZT0"/>
<dbReference type="PANTHER" id="PTHR14614:SF39">
    <property type="entry name" value="HISTIDINE PROTEIN METHYLTRANSFERASE 1 HOMOLOG"/>
    <property type="match status" value="1"/>
</dbReference>
<evidence type="ECO:0000256" key="7">
    <source>
        <dbReference type="ARBA" id="ARBA00022691"/>
    </source>
</evidence>
<name>A0A075AZT0_ROZAC</name>
<protein>
    <recommendedName>
        <fullName evidence="3">protein-histidine N-methyltransferase</fullName>
        <ecNumber evidence="3">2.1.1.85</ecNumber>
    </recommendedName>
</protein>
<organism evidence="10 11">
    <name type="scientific">Rozella allomycis (strain CSF55)</name>
    <dbReference type="NCBI Taxonomy" id="988480"/>
    <lineage>
        <taxon>Eukaryota</taxon>
        <taxon>Fungi</taxon>
        <taxon>Fungi incertae sedis</taxon>
        <taxon>Cryptomycota</taxon>
        <taxon>Cryptomycota incertae sedis</taxon>
        <taxon>Rozella</taxon>
    </lineage>
</organism>
<dbReference type="OrthoDB" id="1723750at2759"/>
<dbReference type="SUPFAM" id="SSF53335">
    <property type="entry name" value="S-adenosyl-L-methionine-dependent methyltransferases"/>
    <property type="match status" value="1"/>
</dbReference>
<dbReference type="GO" id="GO:0032259">
    <property type="term" value="P:methylation"/>
    <property type="evidence" value="ECO:0007669"/>
    <property type="project" value="UniProtKB-KW"/>
</dbReference>
<dbReference type="PANTHER" id="PTHR14614">
    <property type="entry name" value="HEPATOCELLULAR CARCINOMA-ASSOCIATED ANTIGEN"/>
    <property type="match status" value="1"/>
</dbReference>
<evidence type="ECO:0000313" key="11">
    <source>
        <dbReference type="Proteomes" id="UP000030755"/>
    </source>
</evidence>
<evidence type="ECO:0000256" key="5">
    <source>
        <dbReference type="ARBA" id="ARBA00022603"/>
    </source>
</evidence>